<evidence type="ECO:0000256" key="1">
    <source>
        <dbReference type="SAM" id="SignalP"/>
    </source>
</evidence>
<gene>
    <name evidence="3" type="ORF">GRI36_12285</name>
</gene>
<feature type="signal peptide" evidence="1">
    <location>
        <begin position="1"/>
        <end position="23"/>
    </location>
</feature>
<keyword evidence="4" id="KW-1185">Reference proteome</keyword>
<dbReference type="Proteomes" id="UP000468943">
    <property type="component" value="Unassembled WGS sequence"/>
</dbReference>
<accession>A0A6I4SQK2</accession>
<evidence type="ECO:0000259" key="2">
    <source>
        <dbReference type="Pfam" id="PF07589"/>
    </source>
</evidence>
<sequence>MKKNFALSVFAALAATLASPALAEPIMLDENDIGESFTIDYDGFADGIVIDDLTASTTFTLTGASSDTYTFDYVVNNTTDGAVGSRISSFAFNTNPDIIGASSSGTYNFTVLDSTYPNGIGTVDVCFKGGASNSCAGNQGGVTAGGTGTGSLSLSFTGPISSLTLDDFFVRYQSITGVDGIGSASGKQISSTSTSGGTPVPEPGMLGLFAASLMGLGLIRRRRRNALTPN</sequence>
<keyword evidence="1" id="KW-0732">Signal</keyword>
<proteinExistence type="predicted"/>
<feature type="domain" description="Ice-binding protein C-terminal" evidence="2">
    <location>
        <begin position="199"/>
        <end position="222"/>
    </location>
</feature>
<dbReference type="NCBIfam" id="TIGR02595">
    <property type="entry name" value="PEP_CTERM"/>
    <property type="match status" value="1"/>
</dbReference>
<dbReference type="InterPro" id="IPR013424">
    <property type="entry name" value="Ice-binding_C"/>
</dbReference>
<organism evidence="3 4">
    <name type="scientific">Pontixanthobacter gangjinensis</name>
    <dbReference type="NCBI Taxonomy" id="1028742"/>
    <lineage>
        <taxon>Bacteria</taxon>
        <taxon>Pseudomonadati</taxon>
        <taxon>Pseudomonadota</taxon>
        <taxon>Alphaproteobacteria</taxon>
        <taxon>Sphingomonadales</taxon>
        <taxon>Erythrobacteraceae</taxon>
        <taxon>Pontixanthobacter</taxon>
    </lineage>
</organism>
<dbReference type="EMBL" id="WTYS01000001">
    <property type="protein sequence ID" value="MXO57658.1"/>
    <property type="molecule type" value="Genomic_DNA"/>
</dbReference>
<name>A0A6I4SQK2_9SPHN</name>
<evidence type="ECO:0000313" key="3">
    <source>
        <dbReference type="EMBL" id="MXO57658.1"/>
    </source>
</evidence>
<feature type="chain" id="PRO_5026331999" evidence="1">
    <location>
        <begin position="24"/>
        <end position="230"/>
    </location>
</feature>
<dbReference type="Pfam" id="PF07589">
    <property type="entry name" value="PEP-CTERM"/>
    <property type="match status" value="1"/>
</dbReference>
<protein>
    <submittedName>
        <fullName evidence="3">Cistern family PEP-CTERM protein</fullName>
    </submittedName>
</protein>
<dbReference type="RefSeq" id="WP_160598714.1">
    <property type="nucleotide sequence ID" value="NZ_WTYS01000001.1"/>
</dbReference>
<comment type="caution">
    <text evidence="3">The sequence shown here is derived from an EMBL/GenBank/DDBJ whole genome shotgun (WGS) entry which is preliminary data.</text>
</comment>
<reference evidence="3 4" key="1">
    <citation type="submission" date="2019-12" db="EMBL/GenBank/DDBJ databases">
        <title>Genomic-based taxomic classification of the family Erythrobacteraceae.</title>
        <authorList>
            <person name="Xu L."/>
        </authorList>
    </citation>
    <scope>NUCLEOTIDE SEQUENCE [LARGE SCALE GENOMIC DNA]</scope>
    <source>
        <strain evidence="3 4">JCM 17802</strain>
    </source>
</reference>
<dbReference type="AlphaFoldDB" id="A0A6I4SQK2"/>
<dbReference type="OrthoDB" id="7504626at2"/>
<evidence type="ECO:0000313" key="4">
    <source>
        <dbReference type="Proteomes" id="UP000468943"/>
    </source>
</evidence>
<dbReference type="NCBIfam" id="NF033947">
    <property type="entry name" value="PEP-cistern"/>
    <property type="match status" value="1"/>
</dbReference>